<dbReference type="InterPro" id="IPR027277">
    <property type="entry name" value="NadC/ModD"/>
</dbReference>
<dbReference type="Gene3D" id="3.90.1170.20">
    <property type="entry name" value="Quinolinate phosphoribosyl transferase, N-terminal domain"/>
    <property type="match status" value="1"/>
</dbReference>
<dbReference type="GO" id="GO:0004514">
    <property type="term" value="F:nicotinate-nucleotide diphosphorylase (carboxylating) activity"/>
    <property type="evidence" value="ECO:0007669"/>
    <property type="project" value="UniProtKB-EC"/>
</dbReference>
<evidence type="ECO:0000256" key="6">
    <source>
        <dbReference type="ARBA" id="ARBA00022676"/>
    </source>
</evidence>
<dbReference type="InterPro" id="IPR037128">
    <property type="entry name" value="Quinolinate_PRibosylTase_N_sf"/>
</dbReference>
<dbReference type="CDD" id="cd01572">
    <property type="entry name" value="QPRTase"/>
    <property type="match status" value="1"/>
</dbReference>
<evidence type="ECO:0000256" key="8">
    <source>
        <dbReference type="ARBA" id="ARBA00033102"/>
    </source>
</evidence>
<evidence type="ECO:0000256" key="4">
    <source>
        <dbReference type="ARBA" id="ARBA00011944"/>
    </source>
</evidence>
<evidence type="ECO:0000256" key="2">
    <source>
        <dbReference type="ARBA" id="ARBA00004893"/>
    </source>
</evidence>
<evidence type="ECO:0000313" key="10">
    <source>
        <dbReference type="EMBL" id="HDD53318.1"/>
    </source>
</evidence>
<dbReference type="SUPFAM" id="SSF54675">
    <property type="entry name" value="Nicotinate/Quinolinate PRTase N-terminal domain-like"/>
    <property type="match status" value="1"/>
</dbReference>
<dbReference type="PANTHER" id="PTHR32179">
    <property type="entry name" value="NICOTINATE-NUCLEOTIDE PYROPHOSPHORYLASE [CARBOXYLATING]"/>
    <property type="match status" value="1"/>
</dbReference>
<proteinExistence type="inferred from homology"/>
<dbReference type="Gene3D" id="3.20.20.70">
    <property type="entry name" value="Aldolase class I"/>
    <property type="match status" value="1"/>
</dbReference>
<dbReference type="GO" id="GO:0009435">
    <property type="term" value="P:NAD+ biosynthetic process"/>
    <property type="evidence" value="ECO:0007669"/>
    <property type="project" value="UniProtKB-UniPathway"/>
</dbReference>
<accession>A0A7C0YBE5</accession>
<dbReference type="EC" id="2.4.2.19" evidence="4"/>
<dbReference type="EMBL" id="DQWS01000170">
    <property type="protein sequence ID" value="HDD53318.1"/>
    <property type="molecule type" value="Genomic_DNA"/>
</dbReference>
<protein>
    <recommendedName>
        <fullName evidence="4">nicotinate-nucleotide diphosphorylase (carboxylating)</fullName>
        <ecNumber evidence="4">2.4.2.19</ecNumber>
    </recommendedName>
    <alternativeName>
        <fullName evidence="8">Quinolinate phosphoribosyltransferase [decarboxylating]</fullName>
    </alternativeName>
</protein>
<comment type="caution">
    <text evidence="10">The sequence shown here is derived from an EMBL/GenBank/DDBJ whole genome shotgun (WGS) entry which is preliminary data.</text>
</comment>
<dbReference type="SUPFAM" id="SSF51690">
    <property type="entry name" value="Nicotinate/Quinolinate PRTase C-terminal domain-like"/>
    <property type="match status" value="1"/>
</dbReference>
<dbReference type="Pfam" id="PF01729">
    <property type="entry name" value="QRPTase_C"/>
    <property type="match status" value="1"/>
</dbReference>
<comment type="similarity">
    <text evidence="3">Belongs to the NadC/ModD family.</text>
</comment>
<dbReference type="UniPathway" id="UPA00253">
    <property type="reaction ID" value="UER00331"/>
</dbReference>
<dbReference type="InterPro" id="IPR036068">
    <property type="entry name" value="Nicotinate_pribotase-like_C"/>
</dbReference>
<dbReference type="GO" id="GO:0005737">
    <property type="term" value="C:cytoplasm"/>
    <property type="evidence" value="ECO:0007669"/>
    <property type="project" value="TreeGrafter"/>
</dbReference>
<evidence type="ECO:0000256" key="7">
    <source>
        <dbReference type="ARBA" id="ARBA00022679"/>
    </source>
</evidence>
<dbReference type="PANTHER" id="PTHR32179:SF3">
    <property type="entry name" value="NICOTINATE-NUCLEOTIDE PYROPHOSPHORYLASE [CARBOXYLATING]"/>
    <property type="match status" value="1"/>
</dbReference>
<evidence type="ECO:0000256" key="5">
    <source>
        <dbReference type="ARBA" id="ARBA00022642"/>
    </source>
</evidence>
<dbReference type="InterPro" id="IPR002638">
    <property type="entry name" value="Quinolinate_PRibosylTrfase_C"/>
</dbReference>
<keyword evidence="7 10" id="KW-0808">Transferase</keyword>
<comment type="pathway">
    <text evidence="2">Cofactor biosynthesis; NAD(+) biosynthesis; nicotinate D-ribonucleotide from quinolinate: step 1/1.</text>
</comment>
<sequence length="195" mass="21069">LAKVTGPALALLRGERTLLNLLQRLSGIATLTRRMVEAISSTKAQLVDTRKTTPGLRLLEKYAVTVGGAINHRMGLYDCAMIKDNHIKVAGSIRAAVEALRKTIPYTSRIEVEVRNLQELKEALEAGADLVLLDNMDLATLREAVSIARGKALTEASGGITIENVLDVARTGVDYISSGAMVHHATWIDIGMKIL</sequence>
<gene>
    <name evidence="10" type="primary">nadC</name>
    <name evidence="10" type="ORF">ENF32_04555</name>
</gene>
<comment type="function">
    <text evidence="1">Involved in the catabolism of quinolinic acid (QA).</text>
</comment>
<dbReference type="FunFam" id="3.20.20.70:FF:000030">
    <property type="entry name" value="Nicotinate-nucleotide pyrophosphorylase, carboxylating"/>
    <property type="match status" value="1"/>
</dbReference>
<feature type="non-terminal residue" evidence="10">
    <location>
        <position position="1"/>
    </location>
</feature>
<reference evidence="10" key="1">
    <citation type="journal article" date="2020" name="mSystems">
        <title>Genome- and Community-Level Interaction Insights into Carbon Utilization and Element Cycling Functions of Hydrothermarchaeota in Hydrothermal Sediment.</title>
        <authorList>
            <person name="Zhou Z."/>
            <person name="Liu Y."/>
            <person name="Xu W."/>
            <person name="Pan J."/>
            <person name="Luo Z.H."/>
            <person name="Li M."/>
        </authorList>
    </citation>
    <scope>NUCLEOTIDE SEQUENCE [LARGE SCALE GENOMIC DNA]</scope>
    <source>
        <strain evidence="10">HyVt-115</strain>
    </source>
</reference>
<dbReference type="NCBIfam" id="TIGR00078">
    <property type="entry name" value="nadC"/>
    <property type="match status" value="1"/>
</dbReference>
<feature type="domain" description="Quinolinate phosphoribosyl transferase C-terminal" evidence="9">
    <location>
        <begin position="28"/>
        <end position="193"/>
    </location>
</feature>
<dbReference type="InterPro" id="IPR004393">
    <property type="entry name" value="NadC"/>
</dbReference>
<evidence type="ECO:0000256" key="1">
    <source>
        <dbReference type="ARBA" id="ARBA00003237"/>
    </source>
</evidence>
<organism evidence="10">
    <name type="scientific">Thermosulfidibacter takaii</name>
    <dbReference type="NCBI Taxonomy" id="412593"/>
    <lineage>
        <taxon>Bacteria</taxon>
        <taxon>Pseudomonadati</taxon>
        <taxon>Thermosulfidibacterota</taxon>
        <taxon>Thermosulfidibacteria</taxon>
        <taxon>Thermosulfidibacterales</taxon>
        <taxon>Thermosulfidibacteraceae</taxon>
    </lineage>
</organism>
<evidence type="ECO:0000256" key="3">
    <source>
        <dbReference type="ARBA" id="ARBA00009400"/>
    </source>
</evidence>
<keyword evidence="5" id="KW-0662">Pyridine nucleotide biosynthesis</keyword>
<name>A0A7C0YBE5_9BACT</name>
<dbReference type="GO" id="GO:0034213">
    <property type="term" value="P:quinolinate catabolic process"/>
    <property type="evidence" value="ECO:0007669"/>
    <property type="project" value="TreeGrafter"/>
</dbReference>
<evidence type="ECO:0000259" key="9">
    <source>
        <dbReference type="Pfam" id="PF01729"/>
    </source>
</evidence>
<dbReference type="InterPro" id="IPR013785">
    <property type="entry name" value="Aldolase_TIM"/>
</dbReference>
<keyword evidence="6 10" id="KW-0328">Glycosyltransferase</keyword>
<dbReference type="Proteomes" id="UP000885690">
    <property type="component" value="Unassembled WGS sequence"/>
</dbReference>
<dbReference type="AlphaFoldDB" id="A0A7C0YBE5"/>